<comment type="caution">
    <text evidence="13">The sequence shown here is derived from an EMBL/GenBank/DDBJ whole genome shotgun (WGS) entry which is preliminary data.</text>
</comment>
<organism evidence="13 14">
    <name type="scientific">Miscanthus lutarioriparius</name>
    <dbReference type="NCBI Taxonomy" id="422564"/>
    <lineage>
        <taxon>Eukaryota</taxon>
        <taxon>Viridiplantae</taxon>
        <taxon>Streptophyta</taxon>
        <taxon>Embryophyta</taxon>
        <taxon>Tracheophyta</taxon>
        <taxon>Spermatophyta</taxon>
        <taxon>Magnoliopsida</taxon>
        <taxon>Liliopsida</taxon>
        <taxon>Poales</taxon>
        <taxon>Poaceae</taxon>
        <taxon>PACMAD clade</taxon>
        <taxon>Panicoideae</taxon>
        <taxon>Andropogonodae</taxon>
        <taxon>Andropogoneae</taxon>
        <taxon>Saccharinae</taxon>
        <taxon>Miscanthus</taxon>
    </lineage>
</organism>
<keyword evidence="14" id="KW-1185">Reference proteome</keyword>
<keyword evidence="4" id="KW-0732">Signal</keyword>
<dbReference type="Gene3D" id="2.10.25.10">
    <property type="entry name" value="Laminin"/>
    <property type="match status" value="2"/>
</dbReference>
<keyword evidence="11" id="KW-0472">Membrane</keyword>
<evidence type="ECO:0000313" key="13">
    <source>
        <dbReference type="EMBL" id="CAD6340107.1"/>
    </source>
</evidence>
<evidence type="ECO:0000256" key="3">
    <source>
        <dbReference type="ARBA" id="ARBA00022679"/>
    </source>
</evidence>
<evidence type="ECO:0000256" key="11">
    <source>
        <dbReference type="SAM" id="Phobius"/>
    </source>
</evidence>
<dbReference type="CDD" id="cd00054">
    <property type="entry name" value="EGF_CA"/>
    <property type="match status" value="1"/>
</dbReference>
<evidence type="ECO:0000256" key="8">
    <source>
        <dbReference type="ARBA" id="ARBA00023157"/>
    </source>
</evidence>
<keyword evidence="2" id="KW-0723">Serine/threonine-protein kinase</keyword>
<evidence type="ECO:0000256" key="7">
    <source>
        <dbReference type="ARBA" id="ARBA00022840"/>
    </source>
</evidence>
<dbReference type="PANTHER" id="PTHR27005:SF173">
    <property type="entry name" value="OS06G0170100 PROTEIN"/>
    <property type="match status" value="1"/>
</dbReference>
<evidence type="ECO:0000313" key="14">
    <source>
        <dbReference type="Proteomes" id="UP000604825"/>
    </source>
</evidence>
<dbReference type="FunFam" id="3.30.200.20:FF:000337">
    <property type="entry name" value="Wall-associated receptor kinase 3"/>
    <property type="match status" value="1"/>
</dbReference>
<dbReference type="GO" id="GO:0007166">
    <property type="term" value="P:cell surface receptor signaling pathway"/>
    <property type="evidence" value="ECO:0007669"/>
    <property type="project" value="InterPro"/>
</dbReference>
<feature type="domain" description="Protein kinase" evidence="12">
    <location>
        <begin position="301"/>
        <end position="584"/>
    </location>
</feature>
<dbReference type="EMBL" id="CAJGYO010000019">
    <property type="protein sequence ID" value="CAD6340107.1"/>
    <property type="molecule type" value="Genomic_DNA"/>
</dbReference>
<dbReference type="Pfam" id="PF13947">
    <property type="entry name" value="GUB_WAK_bind"/>
    <property type="match status" value="1"/>
</dbReference>
<evidence type="ECO:0000256" key="2">
    <source>
        <dbReference type="ARBA" id="ARBA00022527"/>
    </source>
</evidence>
<dbReference type="InterPro" id="IPR025287">
    <property type="entry name" value="WAK_GUB"/>
</dbReference>
<dbReference type="GO" id="GO:0005886">
    <property type="term" value="C:plasma membrane"/>
    <property type="evidence" value="ECO:0007669"/>
    <property type="project" value="TreeGrafter"/>
</dbReference>
<accession>A0A811SBS4</accession>
<dbReference type="Gene3D" id="3.30.200.20">
    <property type="entry name" value="Phosphorylase Kinase, domain 1"/>
    <property type="match status" value="1"/>
</dbReference>
<evidence type="ECO:0000256" key="1">
    <source>
        <dbReference type="ARBA" id="ARBA00004479"/>
    </source>
</evidence>
<dbReference type="Proteomes" id="UP000604825">
    <property type="component" value="Unassembled WGS sequence"/>
</dbReference>
<dbReference type="PROSITE" id="PS00108">
    <property type="entry name" value="PROTEIN_KINASE_ST"/>
    <property type="match status" value="1"/>
</dbReference>
<dbReference type="AlphaFoldDB" id="A0A811SBS4"/>
<keyword evidence="5 10" id="KW-0547">Nucleotide-binding</keyword>
<proteinExistence type="predicted"/>
<feature type="transmembrane region" description="Helical" evidence="11">
    <location>
        <begin position="228"/>
        <end position="252"/>
    </location>
</feature>
<keyword evidence="3" id="KW-0808">Transferase</keyword>
<evidence type="ECO:0000259" key="12">
    <source>
        <dbReference type="PROSITE" id="PS50011"/>
    </source>
</evidence>
<dbReference type="Gene3D" id="1.10.510.10">
    <property type="entry name" value="Transferase(Phosphotransferase) domain 1"/>
    <property type="match status" value="1"/>
</dbReference>
<dbReference type="InterPro" id="IPR001245">
    <property type="entry name" value="Ser-Thr/Tyr_kinase_cat_dom"/>
</dbReference>
<keyword evidence="11" id="KW-0812">Transmembrane</keyword>
<dbReference type="InterPro" id="IPR011009">
    <property type="entry name" value="Kinase-like_dom_sf"/>
</dbReference>
<dbReference type="PROSITE" id="PS50011">
    <property type="entry name" value="PROTEIN_KINASE_DOM"/>
    <property type="match status" value="1"/>
</dbReference>
<keyword evidence="6" id="KW-0418">Kinase</keyword>
<dbReference type="SUPFAM" id="SSF56112">
    <property type="entry name" value="Protein kinase-like (PK-like)"/>
    <property type="match status" value="1"/>
</dbReference>
<gene>
    <name evidence="13" type="ORF">NCGR_LOCUS64205</name>
</gene>
<dbReference type="GO" id="GO:0005524">
    <property type="term" value="F:ATP binding"/>
    <property type="evidence" value="ECO:0007669"/>
    <property type="project" value="UniProtKB-UniRule"/>
</dbReference>
<dbReference type="SMART" id="SM00220">
    <property type="entry name" value="S_TKc"/>
    <property type="match status" value="1"/>
</dbReference>
<dbReference type="PROSITE" id="PS00107">
    <property type="entry name" value="PROTEIN_KINASE_ATP"/>
    <property type="match status" value="1"/>
</dbReference>
<dbReference type="Pfam" id="PF07714">
    <property type="entry name" value="PK_Tyr_Ser-Thr"/>
    <property type="match status" value="1"/>
</dbReference>
<comment type="subcellular location">
    <subcellularLocation>
        <location evidence="1">Membrane</location>
        <topology evidence="1">Single-pass type I membrane protein</topology>
    </subcellularLocation>
</comment>
<keyword evidence="7 10" id="KW-0067">ATP-binding</keyword>
<evidence type="ECO:0000256" key="10">
    <source>
        <dbReference type="PROSITE-ProRule" id="PRU10141"/>
    </source>
</evidence>
<dbReference type="GO" id="GO:0004674">
    <property type="term" value="F:protein serine/threonine kinase activity"/>
    <property type="evidence" value="ECO:0007669"/>
    <property type="project" value="UniProtKB-KW"/>
</dbReference>
<keyword evidence="9" id="KW-0325">Glycoprotein</keyword>
<evidence type="ECO:0000256" key="6">
    <source>
        <dbReference type="ARBA" id="ARBA00022777"/>
    </source>
</evidence>
<dbReference type="PANTHER" id="PTHR27005">
    <property type="entry name" value="WALL-ASSOCIATED RECEPTOR KINASE-LIKE 21"/>
    <property type="match status" value="1"/>
</dbReference>
<feature type="binding site" evidence="10">
    <location>
        <position position="329"/>
    </location>
    <ligand>
        <name>ATP</name>
        <dbReference type="ChEBI" id="CHEBI:30616"/>
    </ligand>
</feature>
<evidence type="ECO:0000256" key="9">
    <source>
        <dbReference type="ARBA" id="ARBA00023180"/>
    </source>
</evidence>
<dbReference type="FunFam" id="1.10.510.10:FF:000084">
    <property type="entry name" value="Wall-associated receptor kinase 2"/>
    <property type="match status" value="1"/>
</dbReference>
<dbReference type="InterPro" id="IPR017441">
    <property type="entry name" value="Protein_kinase_ATP_BS"/>
</dbReference>
<dbReference type="CDD" id="cd14066">
    <property type="entry name" value="STKc_IRAK"/>
    <property type="match status" value="1"/>
</dbReference>
<evidence type="ECO:0000256" key="4">
    <source>
        <dbReference type="ARBA" id="ARBA00022729"/>
    </source>
</evidence>
<evidence type="ECO:0000256" key="5">
    <source>
        <dbReference type="ARBA" id="ARBA00022741"/>
    </source>
</evidence>
<reference evidence="13" key="1">
    <citation type="submission" date="2020-10" db="EMBL/GenBank/DDBJ databases">
        <authorList>
            <person name="Han B."/>
            <person name="Lu T."/>
            <person name="Zhao Q."/>
            <person name="Huang X."/>
            <person name="Zhao Y."/>
        </authorList>
    </citation>
    <scope>NUCLEOTIDE SEQUENCE</scope>
</reference>
<dbReference type="GO" id="GO:0030247">
    <property type="term" value="F:polysaccharide binding"/>
    <property type="evidence" value="ECO:0007669"/>
    <property type="project" value="InterPro"/>
</dbReference>
<keyword evidence="8" id="KW-1015">Disulfide bond</keyword>
<sequence length="628" mass="69432">MYYYKSATADTVPMLLLLLFGLTVLLQFQGKAVVALPGSSCQRWCGDVEIAYPFGIGARCAMKGFELNCDNTKDGRSFLTAFGGIPVRNISLLDGQVRIMKHISSMFYNRSTKEIHYSIWGRNLNNTPFRYSGNSNMFTVIGVNTFASMTDNYNVIFGCVSENSSYSNLKAQDGNSGGYLCNCTKGYKGNPYLPHGCQDINECAAKPPPCAGCKNTPGAYSCPRSLNVVALAVGSSIGVAIVAIAISCTYLIHERKKLDKIKRKYFHQHGGMLLLQEISLKQGTAFTIFTEAELIDATDKFDNRNILGRGGHGTVYKGMLKEGSLIAVKRCVSMTSEQQKKEFGKEMLILSQINHKNVVKLLGCCLEVEVPMLVYEFIPNGTLFQFIHGSNGCHNIPFSTRLHIALESAAALAYLHSWASPPILHGDVKSSNILLDENYAAKVSDFGASILAPTDESQFVTLVQGTCGYLDPEYMQTCQLTDKSDVYSFGVVLLELLTGKKAFNLDGPENERSLSLRFLCAMKEGRLMDIIDNRIKNEIDMGLLEEVAELASQCLEMVGERRPAMRDVAEKLDRLSKVMQHPWVPAQHHPEEMESLLEESSMVSLEMIGTENFSTEKRIVQGLLESGR</sequence>
<protein>
    <recommendedName>
        <fullName evidence="12">Protein kinase domain-containing protein</fullName>
    </recommendedName>
</protein>
<name>A0A811SBS4_9POAL</name>
<dbReference type="OrthoDB" id="653266at2759"/>
<dbReference type="InterPro" id="IPR045274">
    <property type="entry name" value="WAK-like"/>
</dbReference>
<keyword evidence="11" id="KW-1133">Transmembrane helix</keyword>
<dbReference type="InterPro" id="IPR000719">
    <property type="entry name" value="Prot_kinase_dom"/>
</dbReference>
<dbReference type="InterPro" id="IPR008271">
    <property type="entry name" value="Ser/Thr_kinase_AS"/>
</dbReference>